<protein>
    <submittedName>
        <fullName evidence="1">Putative ovule protein</fullName>
    </submittedName>
</protein>
<proteinExistence type="predicted"/>
<organism evidence="1">
    <name type="scientific">Solanum chacoense</name>
    <name type="common">Chaco potato</name>
    <dbReference type="NCBI Taxonomy" id="4108"/>
    <lineage>
        <taxon>Eukaryota</taxon>
        <taxon>Viridiplantae</taxon>
        <taxon>Streptophyta</taxon>
        <taxon>Embryophyta</taxon>
        <taxon>Tracheophyta</taxon>
        <taxon>Spermatophyta</taxon>
        <taxon>Magnoliopsida</taxon>
        <taxon>eudicotyledons</taxon>
        <taxon>Gunneridae</taxon>
        <taxon>Pentapetalae</taxon>
        <taxon>asterids</taxon>
        <taxon>lamiids</taxon>
        <taxon>Solanales</taxon>
        <taxon>Solanaceae</taxon>
        <taxon>Solanoideae</taxon>
        <taxon>Solaneae</taxon>
        <taxon>Solanum</taxon>
    </lineage>
</organism>
<dbReference type="EMBL" id="GEDG01021844">
    <property type="protein sequence ID" value="JAP17976.1"/>
    <property type="molecule type" value="Transcribed_RNA"/>
</dbReference>
<reference evidence="1" key="1">
    <citation type="submission" date="2015-12" db="EMBL/GenBank/DDBJ databases">
        <title>Gene expression during late stages of embryo sac development: a critical building block for successful pollen-pistil interactions.</title>
        <authorList>
            <person name="Liu Y."/>
            <person name="Joly V."/>
            <person name="Sabar M."/>
            <person name="Matton D.P."/>
        </authorList>
    </citation>
    <scope>NUCLEOTIDE SEQUENCE</scope>
</reference>
<dbReference type="AlphaFoldDB" id="A0A0V0HCQ7"/>
<name>A0A0V0HCQ7_SOLCH</name>
<sequence length="77" mass="9086">MYPIFQCILSQHRQRPAYGCWQIARIMPHEVLKTVCFSTVTQGWILTYLSFGIFRWVLSLMSALESRRALTRMFCVP</sequence>
<accession>A0A0V0HCQ7</accession>
<evidence type="ECO:0000313" key="1">
    <source>
        <dbReference type="EMBL" id="JAP17976.1"/>
    </source>
</evidence>